<evidence type="ECO:0000313" key="2">
    <source>
        <dbReference type="EMBL" id="SEA98334.1"/>
    </source>
</evidence>
<dbReference type="PANTHER" id="PTHR40269">
    <property type="entry name" value="OUTER MEMBRANE PROTEIN-RELATED"/>
    <property type="match status" value="1"/>
</dbReference>
<dbReference type="RefSeq" id="WP_245785765.1">
    <property type="nucleotide sequence ID" value="NZ_FNRM01000011.1"/>
</dbReference>
<feature type="compositionally biased region" description="Basic and acidic residues" evidence="1">
    <location>
        <begin position="280"/>
        <end position="300"/>
    </location>
</feature>
<evidence type="ECO:0000313" key="3">
    <source>
        <dbReference type="Proteomes" id="UP000198773"/>
    </source>
</evidence>
<feature type="compositionally biased region" description="Polar residues" evidence="1">
    <location>
        <begin position="433"/>
        <end position="451"/>
    </location>
</feature>
<dbReference type="Pfam" id="PF11737">
    <property type="entry name" value="DUF3300"/>
    <property type="match status" value="1"/>
</dbReference>
<feature type="compositionally biased region" description="Basic and acidic residues" evidence="1">
    <location>
        <begin position="403"/>
        <end position="416"/>
    </location>
</feature>
<dbReference type="EMBL" id="FNRM01000011">
    <property type="protein sequence ID" value="SEA98334.1"/>
    <property type="molecule type" value="Genomic_DNA"/>
</dbReference>
<dbReference type="PANTHER" id="PTHR40269:SF1">
    <property type="entry name" value="OUTER MEMBRANE PROTEIN"/>
    <property type="match status" value="1"/>
</dbReference>
<evidence type="ECO:0000256" key="1">
    <source>
        <dbReference type="SAM" id="MobiDB-lite"/>
    </source>
</evidence>
<dbReference type="InterPro" id="IPR021728">
    <property type="entry name" value="DUF3300"/>
</dbReference>
<feature type="compositionally biased region" description="Basic and acidic residues" evidence="1">
    <location>
        <begin position="325"/>
        <end position="346"/>
    </location>
</feature>
<feature type="compositionally biased region" description="Polar residues" evidence="1">
    <location>
        <begin position="307"/>
        <end position="324"/>
    </location>
</feature>
<organism evidence="2 3">
    <name type="scientific">Alkalimonas amylolytica</name>
    <dbReference type="NCBI Taxonomy" id="152573"/>
    <lineage>
        <taxon>Bacteria</taxon>
        <taxon>Pseudomonadati</taxon>
        <taxon>Pseudomonadota</taxon>
        <taxon>Gammaproteobacteria</taxon>
        <taxon>Alkalimonas</taxon>
    </lineage>
</organism>
<feature type="compositionally biased region" description="Basic and acidic residues" evidence="1">
    <location>
        <begin position="546"/>
        <end position="559"/>
    </location>
</feature>
<keyword evidence="3" id="KW-1185">Reference proteome</keyword>
<proteinExistence type="predicted"/>
<protein>
    <recommendedName>
        <fullName evidence="4">DUF3300 domain-containing protein</fullName>
    </recommendedName>
</protein>
<feature type="region of interest" description="Disordered" evidence="1">
    <location>
        <begin position="280"/>
        <end position="559"/>
    </location>
</feature>
<evidence type="ECO:0008006" key="4">
    <source>
        <dbReference type="Google" id="ProtNLM"/>
    </source>
</evidence>
<feature type="compositionally biased region" description="Basic and acidic residues" evidence="1">
    <location>
        <begin position="384"/>
        <end position="393"/>
    </location>
</feature>
<name>A0A1H4FM13_ALKAM</name>
<gene>
    <name evidence="2" type="ORF">SAMN04488051_11176</name>
</gene>
<dbReference type="Proteomes" id="UP000198773">
    <property type="component" value="Unassembled WGS sequence"/>
</dbReference>
<dbReference type="AlphaFoldDB" id="A0A1H4FM13"/>
<feature type="compositionally biased region" description="Polar residues" evidence="1">
    <location>
        <begin position="496"/>
        <end position="526"/>
    </location>
</feature>
<accession>A0A1H4FM13</accession>
<sequence length="559" mass="66294">MSDLARIFSFWLPLVLGTLLLSQPAKAQDESFEQAQLDQVLAPIALYPDSILSHVLIASTYPLEVVQAARWVVQNSELDAETALQHVEQQPWDPSVKALVAFPDLLERMSDDLDWLEQLGEAFLTDETWVMQSIQQLRERAYAHGAFDEVEHIVVQREQNVIVIEPRQREVVYVPYYNTRIVYGDWWWPHHQPYYWHYPGAYYTHSAFYWGPYYRVTPRFYFSSFHWHHRHVIVNHHHFYHPPRYYPTRVVHVHHGKRWQHNPVHRRGVVYRREALTRQYDPRPRSYTREERGPAREWRRPRAQPSGDYSTSFRQHARSQQRTEQGQRQEYDRSDRSEQRSRHLRADAAPQQHESNLQHRRQQLQQRQQATHERSADLNQRQQLIERQERHLSTDSATASPVREQRQRASEYRGTREVQQSPRTTEYRGAREAQQSQTVPSHQAAMQQRAQTRSHEQQAPVRPNRQLEQRAIPQPEPIRQSTQPQPRVQRPVETIRSPNPVQSQPSAPNRVQSQPSSPNRVQSTAPAQRPQRVERSANPRPQTNERSSRSGERRQRQID</sequence>
<reference evidence="2 3" key="1">
    <citation type="submission" date="2016-10" db="EMBL/GenBank/DDBJ databases">
        <authorList>
            <person name="de Groot N.N."/>
        </authorList>
    </citation>
    <scope>NUCLEOTIDE SEQUENCE [LARGE SCALE GENOMIC DNA]</scope>
    <source>
        <strain evidence="2 3">CGMCC 1.3430</strain>
    </source>
</reference>
<dbReference type="STRING" id="152573.SAMN04488051_11176"/>